<organism evidence="2 3">
    <name type="scientific">Enterovibrio gelatinilyticus</name>
    <dbReference type="NCBI Taxonomy" id="2899819"/>
    <lineage>
        <taxon>Bacteria</taxon>
        <taxon>Pseudomonadati</taxon>
        <taxon>Pseudomonadota</taxon>
        <taxon>Gammaproteobacteria</taxon>
        <taxon>Vibrionales</taxon>
        <taxon>Vibrionaceae</taxon>
        <taxon>Enterovibrio</taxon>
    </lineage>
</organism>
<dbReference type="PROSITE" id="PS00409">
    <property type="entry name" value="PROKAR_NTER_METHYL"/>
    <property type="match status" value="1"/>
</dbReference>
<evidence type="ECO:0000313" key="2">
    <source>
        <dbReference type="EMBL" id="MDD1795944.1"/>
    </source>
</evidence>
<dbReference type="InterPro" id="IPR016419">
    <property type="entry name" value="Prepilin_Pept-dep_B_prd"/>
</dbReference>
<proteinExistence type="predicted"/>
<reference evidence="2" key="1">
    <citation type="submission" date="2021-12" db="EMBL/GenBank/DDBJ databases">
        <title>Enterovibrio ZSDZ35 sp. nov. and Enterovibrio ZSDZ42 sp. nov., isolated from coastal seawater in Qingdao.</title>
        <authorList>
            <person name="Zhang P."/>
        </authorList>
    </citation>
    <scope>NUCLEOTIDE SEQUENCE</scope>
    <source>
        <strain evidence="2">ZSDZ42</strain>
    </source>
</reference>
<keyword evidence="3" id="KW-1185">Reference proteome</keyword>
<keyword evidence="1" id="KW-0812">Transmembrane</keyword>
<dbReference type="NCBIfam" id="TIGR02532">
    <property type="entry name" value="IV_pilin_GFxxxE"/>
    <property type="match status" value="1"/>
</dbReference>
<keyword evidence="1" id="KW-1133">Transmembrane helix</keyword>
<keyword evidence="1" id="KW-0472">Membrane</keyword>
<gene>
    <name evidence="2" type="ORF">LRP50_22755</name>
</gene>
<dbReference type="PIRSF" id="PIRSF004525">
    <property type="entry name" value="Pilin_peptidase-dep_B_prd"/>
    <property type="match status" value="1"/>
</dbReference>
<protein>
    <submittedName>
        <fullName evidence="2">Prepilin-type N-terminal cleavage/methylation domain-containing protein</fullName>
    </submittedName>
</protein>
<dbReference type="InterPro" id="IPR012902">
    <property type="entry name" value="N_methyl_site"/>
</dbReference>
<evidence type="ECO:0000313" key="3">
    <source>
        <dbReference type="Proteomes" id="UP001149400"/>
    </source>
</evidence>
<accession>A0ABT5R7G1</accession>
<comment type="caution">
    <text evidence="2">The sequence shown here is derived from an EMBL/GenBank/DDBJ whole genome shotgun (WGS) entry which is preliminary data.</text>
</comment>
<dbReference type="EMBL" id="JAJUBC010000038">
    <property type="protein sequence ID" value="MDD1795944.1"/>
    <property type="molecule type" value="Genomic_DNA"/>
</dbReference>
<dbReference type="RefSeq" id="WP_274166709.1">
    <property type="nucleotide sequence ID" value="NZ_JAJUBC010000038.1"/>
</dbReference>
<sequence length="228" mass="24526">MNGYLSRGYTLVEMMIGMTVSLVVLASSMALFSVNTSMGSQQLQSDFLHTHINSLAANMKREISRAGFCYDCTSGNPFIVEGSSGGNSSILIDDSATQLEGACIRFAYNHDKRLGASTYGKDDAKGYRLGTDPDGNKVIEIYENWKGLENWNCSSDSSGGGLSGYWRDMTYERIVIDTLSFTRSSFSGVGGSSNTLQSVEVSITASLKADPTMTDTVVFSVSIPNVDG</sequence>
<dbReference type="Proteomes" id="UP001149400">
    <property type="component" value="Unassembled WGS sequence"/>
</dbReference>
<feature type="transmembrane region" description="Helical" evidence="1">
    <location>
        <begin position="14"/>
        <end position="34"/>
    </location>
</feature>
<dbReference type="Pfam" id="PF07963">
    <property type="entry name" value="N_methyl"/>
    <property type="match status" value="1"/>
</dbReference>
<name>A0ABT5R7G1_9GAMM</name>
<evidence type="ECO:0000256" key="1">
    <source>
        <dbReference type="SAM" id="Phobius"/>
    </source>
</evidence>